<feature type="region of interest" description="Disordered" evidence="1">
    <location>
        <begin position="667"/>
        <end position="707"/>
    </location>
</feature>
<dbReference type="Proteomes" id="UP000076881">
    <property type="component" value="Unassembled WGS sequence"/>
</dbReference>
<dbReference type="PANTHER" id="PTHR11188">
    <property type="entry name" value="ARRESTIN DOMAIN CONTAINING PROTEIN"/>
    <property type="match status" value="1"/>
</dbReference>
<evidence type="ECO:0000256" key="1">
    <source>
        <dbReference type="SAM" id="MobiDB-lite"/>
    </source>
</evidence>
<dbReference type="InterPro" id="IPR014752">
    <property type="entry name" value="Arrestin-like_C"/>
</dbReference>
<dbReference type="AlphaFoldDB" id="A0A167V026"/>
<feature type="compositionally biased region" description="Basic and acidic residues" evidence="1">
    <location>
        <begin position="674"/>
        <end position="686"/>
    </location>
</feature>
<dbReference type="SMART" id="SM01017">
    <property type="entry name" value="Arrestin_C"/>
    <property type="match status" value="1"/>
</dbReference>
<dbReference type="STRING" id="1081108.A0A167V026"/>
<dbReference type="GO" id="GO:0070086">
    <property type="term" value="P:ubiquitin-dependent endocytosis"/>
    <property type="evidence" value="ECO:0007669"/>
    <property type="project" value="TreeGrafter"/>
</dbReference>
<dbReference type="EMBL" id="AZHF01000018">
    <property type="protein sequence ID" value="OAA62080.1"/>
    <property type="molecule type" value="Genomic_DNA"/>
</dbReference>
<keyword evidence="4" id="KW-1185">Reference proteome</keyword>
<protein>
    <submittedName>
        <fullName evidence="3">Arrestin domain containing protein</fullName>
    </submittedName>
</protein>
<feature type="domain" description="Arrestin C-terminal-like" evidence="2">
    <location>
        <begin position="276"/>
        <end position="503"/>
    </location>
</feature>
<dbReference type="Pfam" id="PF02752">
    <property type="entry name" value="Arrestin_C"/>
    <property type="match status" value="1"/>
</dbReference>
<proteinExistence type="predicted"/>
<feature type="region of interest" description="Disordered" evidence="1">
    <location>
        <begin position="371"/>
        <end position="404"/>
    </location>
</feature>
<name>A0A167V026_CORDF</name>
<dbReference type="Gene3D" id="2.60.40.640">
    <property type="match status" value="1"/>
</dbReference>
<dbReference type="GO" id="GO:0005829">
    <property type="term" value="C:cytosol"/>
    <property type="evidence" value="ECO:0007669"/>
    <property type="project" value="TreeGrafter"/>
</dbReference>
<dbReference type="InterPro" id="IPR050357">
    <property type="entry name" value="Arrestin_domain-protein"/>
</dbReference>
<dbReference type="InterPro" id="IPR011022">
    <property type="entry name" value="Arrestin_C-like"/>
</dbReference>
<accession>A0A167V026</accession>
<dbReference type="GO" id="GO:0030674">
    <property type="term" value="F:protein-macromolecule adaptor activity"/>
    <property type="evidence" value="ECO:0007669"/>
    <property type="project" value="TreeGrafter"/>
</dbReference>
<reference evidence="3 4" key="1">
    <citation type="journal article" date="2016" name="Genome Biol. Evol.">
        <title>Divergent and convergent evolution of fungal pathogenicity.</title>
        <authorList>
            <person name="Shang Y."/>
            <person name="Xiao G."/>
            <person name="Zheng P."/>
            <person name="Cen K."/>
            <person name="Zhan S."/>
            <person name="Wang C."/>
        </authorList>
    </citation>
    <scope>NUCLEOTIDE SEQUENCE [LARGE SCALE GENOMIC DNA]</scope>
    <source>
        <strain evidence="3 4">RCEF 1005</strain>
    </source>
</reference>
<comment type="caution">
    <text evidence="3">The sequence shown here is derived from an EMBL/GenBank/DDBJ whole genome shotgun (WGS) entry which is preliminary data.</text>
</comment>
<evidence type="ECO:0000259" key="2">
    <source>
        <dbReference type="SMART" id="SM01017"/>
    </source>
</evidence>
<dbReference type="GO" id="GO:0031625">
    <property type="term" value="F:ubiquitin protein ligase binding"/>
    <property type="evidence" value="ECO:0007669"/>
    <property type="project" value="TreeGrafter"/>
</dbReference>
<feature type="region of interest" description="Disordered" evidence="1">
    <location>
        <begin position="139"/>
        <end position="160"/>
    </location>
</feature>
<organism evidence="3 4">
    <name type="scientific">Akanthomyces lecanii RCEF 1005</name>
    <dbReference type="NCBI Taxonomy" id="1081108"/>
    <lineage>
        <taxon>Eukaryota</taxon>
        <taxon>Fungi</taxon>
        <taxon>Dikarya</taxon>
        <taxon>Ascomycota</taxon>
        <taxon>Pezizomycotina</taxon>
        <taxon>Sordariomycetes</taxon>
        <taxon>Hypocreomycetidae</taxon>
        <taxon>Hypocreales</taxon>
        <taxon>Cordycipitaceae</taxon>
        <taxon>Akanthomyces</taxon>
        <taxon>Cordyceps confragosa</taxon>
    </lineage>
</organism>
<evidence type="ECO:0000313" key="3">
    <source>
        <dbReference type="EMBL" id="OAA62080.1"/>
    </source>
</evidence>
<dbReference type="PANTHER" id="PTHR11188:SF174">
    <property type="entry name" value="ARRESTIN-RELATED TRAFFICKING ADAPTER 10-RELATED"/>
    <property type="match status" value="1"/>
</dbReference>
<gene>
    <name evidence="3" type="ORF">LEL_10744</name>
</gene>
<evidence type="ECO:0000313" key="4">
    <source>
        <dbReference type="Proteomes" id="UP000076881"/>
    </source>
</evidence>
<dbReference type="OrthoDB" id="2238745at2759"/>
<sequence length="707" mass="77830">MSVCSVNPAVTSVITEVLKPNASGSGVSCSILLTEPNIFLSGLDHNRRLQRESQSGTALLRGRLRIVVSKNTKIKAVQIKLLGRARTEWPRGVPPSKQEIFEENTLNTQVLTFFNAISNDWETAYGNQCTYELKASSASSSSTDSTALPGDGSFASPVSQKNGLTTKELKRFSLQSAQSRSFGNGDYSVDVTTQAKGFKVFYPGTYNYSFELPIDHYQLEVIKLQYGSVKWELHMSVILAGIFKPNLHGKKEVSIVRLPDQMSLETTELISISRQWEDQLYYEIIISGRSFPIGSKLPIAFKLTPLAKVQVHNVKVYVTESVEYWTEDKLATRKDPERKILLFEKFAGKALVPTLASSDINTLCGGEPSAQERREARGFAQQRRNVEASRAHTSPEPLPEPSTSLLGDLDLGLEGLWGSTEIEVNVQIPTCKMMIKNKDVRLHPDCSWKNAIVCHWLKAGVTDQTAQIVMRISRLDPEDSTGTKRRHFSISTDSPFTVLNCRATQANINVPAYSDPTRHSVPYQSTCGCPDAASIAIDSSLNWHTGNNTSADMVNEVLRVPNKIAHLSDSTMNAASESQGLLDATVDGLTTRGDPRPIHLLRAPSFAPPAFNSDIAPPPAIITQNAVATETPVVSPPPQYDVVIGTPSVDSLADYFVRLADCGYSYNNDSDSDSYEHRPKSLDRTGRVNVSHSRTPDGRTFSRNMES</sequence>